<dbReference type="PANTHER" id="PTHR43783">
    <property type="entry name" value="UDP-N-ACETYLGLUCOSAMINE 1-CARBOXYVINYLTRANSFERASE"/>
    <property type="match status" value="1"/>
</dbReference>
<keyword evidence="10 13" id="KW-0670">Pyruvate</keyword>
<comment type="catalytic activity">
    <reaction evidence="12 13">
        <text>phosphoenolpyruvate + UDP-N-acetyl-alpha-D-glucosamine = UDP-N-acetyl-3-O-(1-carboxyvinyl)-alpha-D-glucosamine + phosphate</text>
        <dbReference type="Rhea" id="RHEA:18681"/>
        <dbReference type="ChEBI" id="CHEBI:43474"/>
        <dbReference type="ChEBI" id="CHEBI:57705"/>
        <dbReference type="ChEBI" id="CHEBI:58702"/>
        <dbReference type="ChEBI" id="CHEBI:68483"/>
        <dbReference type="EC" id="2.5.1.7"/>
    </reaction>
</comment>
<keyword evidence="15" id="KW-1185">Reference proteome</keyword>
<comment type="similarity">
    <text evidence="11 13">Belongs to the EPSP synthase family. MurA subfamily.</text>
</comment>
<proteinExistence type="inferred from homology"/>
<comment type="caution">
    <text evidence="13">Lacks conserved residue(s) required for the propagation of feature annotation.</text>
</comment>
<dbReference type="Gene3D" id="3.65.10.10">
    <property type="entry name" value="Enolpyruvate transferase domain"/>
    <property type="match status" value="2"/>
</dbReference>
<feature type="binding site" evidence="13">
    <location>
        <begin position="22"/>
        <end position="23"/>
    </location>
    <ligand>
        <name>phosphoenolpyruvate</name>
        <dbReference type="ChEBI" id="CHEBI:58702"/>
    </ligand>
</feature>
<reference evidence="14 15" key="1">
    <citation type="journal article" date="2011" name="J. Bacteriol.">
        <title>Genome sequence of strain IMCC3088, a proteorhodopsin-containing marine bacterium belonging to the OM60/NOR5 clade.</title>
        <authorList>
            <person name="Jang Y."/>
            <person name="Oh H.M."/>
            <person name="Kang I."/>
            <person name="Lee K."/>
            <person name="Yang S.J."/>
            <person name="Cho J.C."/>
        </authorList>
    </citation>
    <scope>NUCLEOTIDE SEQUENCE [LARGE SCALE GENOMIC DNA]</scope>
    <source>
        <strain evidence="14 15">IMCC3088</strain>
    </source>
</reference>
<comment type="pathway">
    <text evidence="2 13">Cell wall biogenesis; peptidoglycan biosynthesis.</text>
</comment>
<evidence type="ECO:0000256" key="13">
    <source>
        <dbReference type="HAMAP-Rule" id="MF_00111"/>
    </source>
</evidence>
<dbReference type="GO" id="GO:0005737">
    <property type="term" value="C:cytoplasm"/>
    <property type="evidence" value="ECO:0007669"/>
    <property type="project" value="UniProtKB-SubCell"/>
</dbReference>
<dbReference type="Pfam" id="PF00275">
    <property type="entry name" value="EPSP_synthase"/>
    <property type="match status" value="1"/>
</dbReference>
<comment type="caution">
    <text evidence="14">The sequence shown here is derived from an EMBL/GenBank/DDBJ whole genome shotgun (WGS) entry which is preliminary data.</text>
</comment>
<evidence type="ECO:0000313" key="15">
    <source>
        <dbReference type="Proteomes" id="UP000005615"/>
    </source>
</evidence>
<keyword evidence="8 13" id="KW-0131">Cell cycle</keyword>
<keyword evidence="3 13" id="KW-0963">Cytoplasm</keyword>
<dbReference type="NCBIfam" id="TIGR01072">
    <property type="entry name" value="murA"/>
    <property type="match status" value="1"/>
</dbReference>
<evidence type="ECO:0000256" key="4">
    <source>
        <dbReference type="ARBA" id="ARBA00022618"/>
    </source>
</evidence>
<protein>
    <recommendedName>
        <fullName evidence="13">UDP-N-acetylglucosamine 1-carboxyvinyltransferase</fullName>
        <ecNumber evidence="13">2.5.1.7</ecNumber>
    </recommendedName>
    <alternativeName>
        <fullName evidence="13">Enoylpyruvate transferase</fullName>
    </alternativeName>
    <alternativeName>
        <fullName evidence="13">UDP-N-acetylglucosamine enolpyruvyl transferase</fullName>
        <shortName evidence="13">EPT</shortName>
    </alternativeName>
</protein>
<dbReference type="AlphaFoldDB" id="F3L690"/>
<comment type="function">
    <text evidence="13">Cell wall formation. Adds enolpyruvyl to UDP-N-acetylglucosamine.</text>
</comment>
<evidence type="ECO:0000256" key="12">
    <source>
        <dbReference type="ARBA" id="ARBA00047527"/>
    </source>
</evidence>
<comment type="subcellular location">
    <subcellularLocation>
        <location evidence="1 13">Cytoplasm</location>
    </subcellularLocation>
</comment>
<dbReference type="EC" id="2.5.1.7" evidence="13"/>
<dbReference type="OrthoDB" id="9803760at2"/>
<evidence type="ECO:0000256" key="7">
    <source>
        <dbReference type="ARBA" id="ARBA00022984"/>
    </source>
</evidence>
<evidence type="ECO:0000256" key="5">
    <source>
        <dbReference type="ARBA" id="ARBA00022679"/>
    </source>
</evidence>
<dbReference type="InterPro" id="IPR001986">
    <property type="entry name" value="Enolpyruvate_Tfrase_dom"/>
</dbReference>
<dbReference type="NCBIfam" id="NF006873">
    <property type="entry name" value="PRK09369.1"/>
    <property type="match status" value="1"/>
</dbReference>
<name>F3L690_9GAMM</name>
<keyword evidence="6 13" id="KW-0133">Cell shape</keyword>
<dbReference type="InterPro" id="IPR036968">
    <property type="entry name" value="Enolpyruvate_Tfrase_sf"/>
</dbReference>
<dbReference type="InterPro" id="IPR013792">
    <property type="entry name" value="RNA3'P_cycl/enolpyr_Trfase_a/b"/>
</dbReference>
<evidence type="ECO:0000256" key="10">
    <source>
        <dbReference type="ARBA" id="ARBA00023317"/>
    </source>
</evidence>
<evidence type="ECO:0000256" key="9">
    <source>
        <dbReference type="ARBA" id="ARBA00023316"/>
    </source>
</evidence>
<evidence type="ECO:0000256" key="2">
    <source>
        <dbReference type="ARBA" id="ARBA00004752"/>
    </source>
</evidence>
<dbReference type="GO" id="GO:0019277">
    <property type="term" value="P:UDP-N-acetylgalactosamine biosynthetic process"/>
    <property type="evidence" value="ECO:0007669"/>
    <property type="project" value="InterPro"/>
</dbReference>
<dbReference type="InterPro" id="IPR005750">
    <property type="entry name" value="UDP_GlcNAc_COvinyl_MurA"/>
</dbReference>
<feature type="active site" description="Proton donor" evidence="13">
    <location>
        <position position="117"/>
    </location>
</feature>
<keyword evidence="4 13" id="KW-0132">Cell division</keyword>
<keyword evidence="7 13" id="KW-0573">Peptidoglycan synthesis</keyword>
<gene>
    <name evidence="13" type="primary">murA</name>
    <name evidence="14" type="ORF">IMCC3088_915</name>
</gene>
<dbReference type="EMBL" id="AEIG01000171">
    <property type="protein sequence ID" value="EGG28159.1"/>
    <property type="molecule type" value="Genomic_DNA"/>
</dbReference>
<dbReference type="InterPro" id="IPR050068">
    <property type="entry name" value="MurA_subfamily"/>
</dbReference>
<dbReference type="GO" id="GO:0008760">
    <property type="term" value="F:UDP-N-acetylglucosamine 1-carboxyvinyltransferase activity"/>
    <property type="evidence" value="ECO:0007669"/>
    <property type="project" value="UniProtKB-UniRule"/>
</dbReference>
<evidence type="ECO:0000256" key="1">
    <source>
        <dbReference type="ARBA" id="ARBA00004496"/>
    </source>
</evidence>
<evidence type="ECO:0000313" key="14">
    <source>
        <dbReference type="EMBL" id="EGG28159.1"/>
    </source>
</evidence>
<dbReference type="eggNOG" id="COG0766">
    <property type="taxonomic scope" value="Bacteria"/>
</dbReference>
<keyword evidence="9 13" id="KW-0961">Cell wall biogenesis/degradation</keyword>
<evidence type="ECO:0000256" key="11">
    <source>
        <dbReference type="ARBA" id="ARBA00038367"/>
    </source>
</evidence>
<feature type="binding site" evidence="13">
    <location>
        <position position="329"/>
    </location>
    <ligand>
        <name>UDP-N-acetyl-alpha-D-glucosamine</name>
        <dbReference type="ChEBI" id="CHEBI:57705"/>
    </ligand>
</feature>
<dbReference type="RefSeq" id="WP_009577404.1">
    <property type="nucleotide sequence ID" value="NZ_AEIG01000171.1"/>
</dbReference>
<evidence type="ECO:0000256" key="8">
    <source>
        <dbReference type="ARBA" id="ARBA00023306"/>
    </source>
</evidence>
<feature type="binding site" evidence="13">
    <location>
        <position position="93"/>
    </location>
    <ligand>
        <name>UDP-N-acetyl-alpha-D-glucosamine</name>
        <dbReference type="ChEBI" id="CHEBI:57705"/>
    </ligand>
</feature>
<keyword evidence="5 13" id="KW-0808">Transferase</keyword>
<dbReference type="GO" id="GO:0009252">
    <property type="term" value="P:peptidoglycan biosynthetic process"/>
    <property type="evidence" value="ECO:0007669"/>
    <property type="project" value="UniProtKB-UniRule"/>
</dbReference>
<dbReference type="GO" id="GO:0071555">
    <property type="term" value="P:cell wall organization"/>
    <property type="evidence" value="ECO:0007669"/>
    <property type="project" value="UniProtKB-KW"/>
</dbReference>
<dbReference type="Proteomes" id="UP000005615">
    <property type="component" value="Unassembled WGS sequence"/>
</dbReference>
<dbReference type="STRING" id="2518989.IMCC3088_915"/>
<dbReference type="HAMAP" id="MF_00111">
    <property type="entry name" value="MurA"/>
    <property type="match status" value="1"/>
</dbReference>
<dbReference type="PANTHER" id="PTHR43783:SF1">
    <property type="entry name" value="UDP-N-ACETYLGLUCOSAMINE 1-CARBOXYVINYLTRANSFERASE"/>
    <property type="match status" value="1"/>
</dbReference>
<accession>F3L690</accession>
<evidence type="ECO:0000256" key="6">
    <source>
        <dbReference type="ARBA" id="ARBA00022960"/>
    </source>
</evidence>
<dbReference type="GO" id="GO:0051301">
    <property type="term" value="P:cell division"/>
    <property type="evidence" value="ECO:0007669"/>
    <property type="project" value="UniProtKB-KW"/>
</dbReference>
<evidence type="ECO:0000256" key="3">
    <source>
        <dbReference type="ARBA" id="ARBA00022490"/>
    </source>
</evidence>
<organism evidence="14 15">
    <name type="scientific">Aequoribacter fuscus</name>
    <dbReference type="NCBI Taxonomy" id="2518989"/>
    <lineage>
        <taxon>Bacteria</taxon>
        <taxon>Pseudomonadati</taxon>
        <taxon>Pseudomonadota</taxon>
        <taxon>Gammaproteobacteria</taxon>
        <taxon>Cellvibrionales</taxon>
        <taxon>Halieaceae</taxon>
        <taxon>Aequoribacter</taxon>
    </lineage>
</organism>
<feature type="modified residue" description="2-(S-cysteinyl)pyruvic acid O-phosphothioketal" evidence="13">
    <location>
        <position position="117"/>
    </location>
</feature>
<dbReference type="GO" id="GO:0008360">
    <property type="term" value="P:regulation of cell shape"/>
    <property type="evidence" value="ECO:0007669"/>
    <property type="project" value="UniProtKB-KW"/>
</dbReference>
<dbReference type="FunFam" id="3.65.10.10:FF:000001">
    <property type="entry name" value="UDP-N-acetylglucosamine 1-carboxyvinyltransferase"/>
    <property type="match status" value="1"/>
</dbReference>
<feature type="binding site" evidence="13">
    <location>
        <begin position="122"/>
        <end position="126"/>
    </location>
    <ligand>
        <name>UDP-N-acetyl-alpha-D-glucosamine</name>
        <dbReference type="ChEBI" id="CHEBI:57705"/>
    </ligand>
</feature>
<dbReference type="CDD" id="cd01555">
    <property type="entry name" value="UdpNAET"/>
    <property type="match status" value="1"/>
</dbReference>
<sequence length="420" mass="44709">MDKLLIRGGKPLHGELKVSGAKNAALPILAATLLCSESVVVRNLPHLHDVTTMLELLGCLGVEVIIDERLGVEVDANTITNYQADYDLVKTMRASILVLGPLVARFGEAHVSFPGGCAIGSRPVDLHLKGLEAMGATIEVDGGYIHARTQGRLKGAHIVMETVTVGGTENLMMAAALAEGRTVLDNAAREPEVVDLAKFLNAMGAKITGYGSDRVVIEGVERLGHCEYSVMPDRIESGTYLVAAAATGGSITLRGAEPDSMDVILQKLTDAGADIQVDGDVIKLDMAGRRPKPVSLKTAPYPGFPTDMQAQFTAMNAVADGVSTVVETVFENRLIQTHEMNRMGAKIKIEGNTAVIEGQRQLAGAPVMASDLRASASLVIAGLVAQGETLVDRIYHIDRGYECIEERLQSLGADIRRLHS</sequence>
<dbReference type="SUPFAM" id="SSF55205">
    <property type="entry name" value="EPT/RTPC-like"/>
    <property type="match status" value="1"/>
</dbReference>
<dbReference type="UniPathway" id="UPA00219"/>
<feature type="binding site" evidence="13">
    <location>
        <position position="307"/>
    </location>
    <ligand>
        <name>UDP-N-acetyl-alpha-D-glucosamine</name>
        <dbReference type="ChEBI" id="CHEBI:57705"/>
    </ligand>
</feature>